<sequence length="42" mass="5105">MFKNHKTQVRLGTYTQRKLNLSQKFNSIFTVKTIQTQIFFHM</sequence>
<name>A0A0E9SE10_ANGAN</name>
<reference evidence="1" key="1">
    <citation type="submission" date="2014-11" db="EMBL/GenBank/DDBJ databases">
        <authorList>
            <person name="Amaro Gonzalez C."/>
        </authorList>
    </citation>
    <scope>NUCLEOTIDE SEQUENCE</scope>
</reference>
<dbReference type="AlphaFoldDB" id="A0A0E9SE10"/>
<reference evidence="1" key="2">
    <citation type="journal article" date="2015" name="Fish Shellfish Immunol.">
        <title>Early steps in the European eel (Anguilla anguilla)-Vibrio vulnificus interaction in the gills: Role of the RtxA13 toxin.</title>
        <authorList>
            <person name="Callol A."/>
            <person name="Pajuelo D."/>
            <person name="Ebbesson L."/>
            <person name="Teles M."/>
            <person name="MacKenzie S."/>
            <person name="Amaro C."/>
        </authorList>
    </citation>
    <scope>NUCLEOTIDE SEQUENCE</scope>
</reference>
<evidence type="ECO:0000313" key="1">
    <source>
        <dbReference type="EMBL" id="JAH39619.1"/>
    </source>
</evidence>
<accession>A0A0E9SE10</accession>
<proteinExistence type="predicted"/>
<protein>
    <submittedName>
        <fullName evidence="1">Uncharacterized protein</fullName>
    </submittedName>
</protein>
<dbReference type="EMBL" id="GBXM01068958">
    <property type="protein sequence ID" value="JAH39619.1"/>
    <property type="molecule type" value="Transcribed_RNA"/>
</dbReference>
<organism evidence="1">
    <name type="scientific">Anguilla anguilla</name>
    <name type="common">European freshwater eel</name>
    <name type="synonym">Muraena anguilla</name>
    <dbReference type="NCBI Taxonomy" id="7936"/>
    <lineage>
        <taxon>Eukaryota</taxon>
        <taxon>Metazoa</taxon>
        <taxon>Chordata</taxon>
        <taxon>Craniata</taxon>
        <taxon>Vertebrata</taxon>
        <taxon>Euteleostomi</taxon>
        <taxon>Actinopterygii</taxon>
        <taxon>Neopterygii</taxon>
        <taxon>Teleostei</taxon>
        <taxon>Anguilliformes</taxon>
        <taxon>Anguillidae</taxon>
        <taxon>Anguilla</taxon>
    </lineage>
</organism>